<dbReference type="InterPro" id="IPR036537">
    <property type="entry name" value="Adaptor_Cbl_N_dom_sf"/>
</dbReference>
<reference evidence="2" key="1">
    <citation type="journal article" date="2017" name="Nat. Ecol. Evol.">
        <title>Genome expansion and lineage-specific genetic innovations in the forest pathogenic fungi Armillaria.</title>
        <authorList>
            <person name="Sipos G."/>
            <person name="Prasanna A.N."/>
            <person name="Walter M.C."/>
            <person name="O'Connor E."/>
            <person name="Balint B."/>
            <person name="Krizsan K."/>
            <person name="Kiss B."/>
            <person name="Hess J."/>
            <person name="Varga T."/>
            <person name="Slot J."/>
            <person name="Riley R."/>
            <person name="Boka B."/>
            <person name="Rigling D."/>
            <person name="Barry K."/>
            <person name="Lee J."/>
            <person name="Mihaltcheva S."/>
            <person name="LaButti K."/>
            <person name="Lipzen A."/>
            <person name="Waldron R."/>
            <person name="Moloney N.M."/>
            <person name="Sperisen C."/>
            <person name="Kredics L."/>
            <person name="Vagvoelgyi C."/>
            <person name="Patrignani A."/>
            <person name="Fitzpatrick D."/>
            <person name="Nagy I."/>
            <person name="Doyle S."/>
            <person name="Anderson J.B."/>
            <person name="Grigoriev I.V."/>
            <person name="Gueldener U."/>
            <person name="Muensterkoetter M."/>
            <person name="Nagy L.G."/>
        </authorList>
    </citation>
    <scope>NUCLEOTIDE SEQUENCE [LARGE SCALE GENOMIC DNA]</scope>
    <source>
        <strain evidence="2">C18/9</strain>
    </source>
</reference>
<evidence type="ECO:0000313" key="1">
    <source>
        <dbReference type="EMBL" id="SJL02957.1"/>
    </source>
</evidence>
<protein>
    <submittedName>
        <fullName evidence="1">Uncharacterized protein</fullName>
    </submittedName>
</protein>
<dbReference type="Proteomes" id="UP000219338">
    <property type="component" value="Unassembled WGS sequence"/>
</dbReference>
<organism evidence="1 2">
    <name type="scientific">Armillaria ostoyae</name>
    <name type="common">Armillaria root rot fungus</name>
    <dbReference type="NCBI Taxonomy" id="47428"/>
    <lineage>
        <taxon>Eukaryota</taxon>
        <taxon>Fungi</taxon>
        <taxon>Dikarya</taxon>
        <taxon>Basidiomycota</taxon>
        <taxon>Agaricomycotina</taxon>
        <taxon>Agaricomycetes</taxon>
        <taxon>Agaricomycetidae</taxon>
        <taxon>Agaricales</taxon>
        <taxon>Marasmiineae</taxon>
        <taxon>Physalacriaceae</taxon>
        <taxon>Armillaria</taxon>
    </lineage>
</organism>
<proteinExistence type="predicted"/>
<dbReference type="OrthoDB" id="2887880at2759"/>
<dbReference type="OMA" id="DICNEME"/>
<name>A0A284R2L0_ARMOS</name>
<dbReference type="InterPro" id="IPR059179">
    <property type="entry name" value="MLKL-like_MCAfunc"/>
</dbReference>
<evidence type="ECO:0000313" key="2">
    <source>
        <dbReference type="Proteomes" id="UP000219338"/>
    </source>
</evidence>
<sequence>MRPFSSCILIAKLAEATGVPYLENLAKAAIAVIELLEKVKTNKERVKELAESIVNTVNVIESHHVAGREGEKRAEYLADICSEMERCLGDIAEHLNNEIRRHRGIKGYLDANDFRDAIESYRRQFEDLKIDFVIQVNLDCLQMQYALAAEIRNKNGTKPRDEIVIHIPIHHARFAMFLFV</sequence>
<dbReference type="Gene3D" id="1.20.930.20">
    <property type="entry name" value="Adaptor protein Cbl, N-terminal domain"/>
    <property type="match status" value="1"/>
</dbReference>
<dbReference type="CDD" id="cd21037">
    <property type="entry name" value="MLKL_NTD"/>
    <property type="match status" value="1"/>
</dbReference>
<dbReference type="EMBL" id="FUEG01000004">
    <property type="protein sequence ID" value="SJL02957.1"/>
    <property type="molecule type" value="Genomic_DNA"/>
</dbReference>
<dbReference type="GO" id="GO:0007166">
    <property type="term" value="P:cell surface receptor signaling pathway"/>
    <property type="evidence" value="ECO:0007669"/>
    <property type="project" value="InterPro"/>
</dbReference>
<gene>
    <name evidence="1" type="ORF">ARMOST_06300</name>
</gene>
<keyword evidence="2" id="KW-1185">Reference proteome</keyword>
<dbReference type="AlphaFoldDB" id="A0A284R2L0"/>
<accession>A0A284R2L0</accession>